<feature type="binding site" evidence="7">
    <location>
        <position position="30"/>
    </location>
    <ligand>
        <name>substrate</name>
    </ligand>
</feature>
<dbReference type="InterPro" id="IPR036649">
    <property type="entry name" value="Pyrophosphatase_sf"/>
</dbReference>
<evidence type="ECO:0000256" key="1">
    <source>
        <dbReference type="ARBA" id="ARBA00001946"/>
    </source>
</evidence>
<feature type="binding site" evidence="7">
    <location>
        <position position="71"/>
    </location>
    <ligand>
        <name>Mg(2+)</name>
        <dbReference type="ChEBI" id="CHEBI:18420"/>
        <label>1</label>
    </ligand>
</feature>
<dbReference type="OrthoDB" id="5187599at2"/>
<dbReference type="Proteomes" id="UP000236286">
    <property type="component" value="Unassembled WGS sequence"/>
</dbReference>
<evidence type="ECO:0000313" key="8">
    <source>
        <dbReference type="EMBL" id="PNG25349.1"/>
    </source>
</evidence>
<feature type="binding site" evidence="7">
    <location>
        <position position="56"/>
    </location>
    <ligand>
        <name>substrate</name>
    </ligand>
</feature>
<evidence type="ECO:0000256" key="4">
    <source>
        <dbReference type="ARBA" id="ARBA00022801"/>
    </source>
</evidence>
<keyword evidence="3 7" id="KW-0479">Metal-binding</keyword>
<keyword evidence="5 7" id="KW-0460">Magnesium</keyword>
<dbReference type="FunFam" id="3.90.80.10:FF:000003">
    <property type="entry name" value="Inorganic pyrophosphatase"/>
    <property type="match status" value="1"/>
</dbReference>
<dbReference type="AlphaFoldDB" id="A0A2J7TF08"/>
<feature type="binding site" evidence="7">
    <location>
        <position position="103"/>
    </location>
    <ligand>
        <name>Mg(2+)</name>
        <dbReference type="ChEBI" id="CHEBI:18420"/>
        <label>1</label>
    </ligand>
</feature>
<comment type="function">
    <text evidence="7">Catalyzes the hydrolysis of inorganic pyrophosphate (PPi) forming two phosphate ions.</text>
</comment>
<proteinExistence type="inferred from homology"/>
<organism evidence="8 9">
    <name type="scientific">Methylocella silvestris</name>
    <dbReference type="NCBI Taxonomy" id="199596"/>
    <lineage>
        <taxon>Bacteria</taxon>
        <taxon>Pseudomonadati</taxon>
        <taxon>Pseudomonadota</taxon>
        <taxon>Alphaproteobacteria</taxon>
        <taxon>Hyphomicrobiales</taxon>
        <taxon>Beijerinckiaceae</taxon>
        <taxon>Methylocella</taxon>
    </lineage>
</organism>
<name>A0A2J7TF08_METSI</name>
<comment type="catalytic activity">
    <reaction evidence="6 7">
        <text>diphosphate + H2O = 2 phosphate + H(+)</text>
        <dbReference type="Rhea" id="RHEA:24576"/>
        <dbReference type="ChEBI" id="CHEBI:15377"/>
        <dbReference type="ChEBI" id="CHEBI:15378"/>
        <dbReference type="ChEBI" id="CHEBI:33019"/>
        <dbReference type="ChEBI" id="CHEBI:43474"/>
        <dbReference type="EC" id="3.6.1.1"/>
    </reaction>
</comment>
<evidence type="ECO:0000256" key="5">
    <source>
        <dbReference type="ARBA" id="ARBA00022842"/>
    </source>
</evidence>
<gene>
    <name evidence="7" type="primary">ppa</name>
    <name evidence="8" type="ORF">CR492_14365</name>
</gene>
<comment type="caution">
    <text evidence="8">The sequence shown here is derived from an EMBL/GenBank/DDBJ whole genome shotgun (WGS) entry which is preliminary data.</text>
</comment>
<dbReference type="RefSeq" id="WP_012590064.1">
    <property type="nucleotide sequence ID" value="NZ_PDZR01000017.1"/>
</dbReference>
<evidence type="ECO:0000256" key="6">
    <source>
        <dbReference type="ARBA" id="ARBA00047820"/>
    </source>
</evidence>
<evidence type="ECO:0000256" key="3">
    <source>
        <dbReference type="ARBA" id="ARBA00022723"/>
    </source>
</evidence>
<feature type="binding site" evidence="7">
    <location>
        <position position="66"/>
    </location>
    <ligand>
        <name>Mg(2+)</name>
        <dbReference type="ChEBI" id="CHEBI:18420"/>
        <label>1</label>
    </ligand>
</feature>
<dbReference type="InterPro" id="IPR008162">
    <property type="entry name" value="Pyrophosphatase"/>
</dbReference>
<evidence type="ECO:0000256" key="2">
    <source>
        <dbReference type="ARBA" id="ARBA00022490"/>
    </source>
</evidence>
<comment type="similarity">
    <text evidence="7">Belongs to the PPase family.</text>
</comment>
<reference evidence="8 9" key="1">
    <citation type="submission" date="2017-10" db="EMBL/GenBank/DDBJ databases">
        <title>Genome announcement of Methylocella silvestris TVC from permafrost.</title>
        <authorList>
            <person name="Wang J."/>
            <person name="Geng K."/>
            <person name="Ul-Haque F."/>
            <person name="Crombie A.T."/>
            <person name="Street L.E."/>
            <person name="Wookey P.A."/>
            <person name="Murrell J.C."/>
            <person name="Pratscher J."/>
        </authorList>
    </citation>
    <scope>NUCLEOTIDE SEQUENCE [LARGE SCALE GENOMIC DNA]</scope>
    <source>
        <strain evidence="8 9">TVC</strain>
    </source>
</reference>
<comment type="cofactor">
    <cofactor evidence="1 7">
        <name>Mg(2+)</name>
        <dbReference type="ChEBI" id="CHEBI:18420"/>
    </cofactor>
</comment>
<dbReference type="GO" id="GO:0006796">
    <property type="term" value="P:phosphate-containing compound metabolic process"/>
    <property type="evidence" value="ECO:0007669"/>
    <property type="project" value="InterPro"/>
</dbReference>
<feature type="binding site" evidence="7">
    <location>
        <position position="142"/>
    </location>
    <ligand>
        <name>substrate</name>
    </ligand>
</feature>
<comment type="subunit">
    <text evidence="7">Homohexamer.</text>
</comment>
<dbReference type="EC" id="3.6.1.1" evidence="7"/>
<dbReference type="GO" id="GO:0005737">
    <property type="term" value="C:cytoplasm"/>
    <property type="evidence" value="ECO:0007669"/>
    <property type="project" value="UniProtKB-SubCell"/>
</dbReference>
<accession>A0A2J7TF08</accession>
<keyword evidence="2 7" id="KW-0963">Cytoplasm</keyword>
<dbReference type="OMA" id="IHHVSEF"/>
<feature type="binding site" evidence="7">
    <location>
        <position position="71"/>
    </location>
    <ligand>
        <name>Mg(2+)</name>
        <dbReference type="ChEBI" id="CHEBI:18420"/>
        <label>2</label>
    </ligand>
</feature>
<feature type="binding site" evidence="7">
    <location>
        <position position="44"/>
    </location>
    <ligand>
        <name>substrate</name>
    </ligand>
</feature>
<dbReference type="GO" id="GO:0004427">
    <property type="term" value="F:inorganic diphosphate phosphatase activity"/>
    <property type="evidence" value="ECO:0007669"/>
    <property type="project" value="UniProtKB-UniRule"/>
</dbReference>
<comment type="subcellular location">
    <subcellularLocation>
        <location evidence="7">Cytoplasm</location>
    </subcellularLocation>
</comment>
<protein>
    <recommendedName>
        <fullName evidence="7">Inorganic pyrophosphatase</fullName>
        <ecNumber evidence="7">3.6.1.1</ecNumber>
    </recommendedName>
    <alternativeName>
        <fullName evidence="7">Pyrophosphate phospho-hydrolase</fullName>
        <shortName evidence="7">PPase</shortName>
    </alternativeName>
</protein>
<dbReference type="PANTHER" id="PTHR10286">
    <property type="entry name" value="INORGANIC PYROPHOSPHATASE"/>
    <property type="match status" value="1"/>
</dbReference>
<dbReference type="SUPFAM" id="SSF50324">
    <property type="entry name" value="Inorganic pyrophosphatase"/>
    <property type="match status" value="1"/>
</dbReference>
<evidence type="ECO:0000256" key="7">
    <source>
        <dbReference type="HAMAP-Rule" id="MF_00209"/>
    </source>
</evidence>
<dbReference type="CDD" id="cd00412">
    <property type="entry name" value="pyrophosphatase"/>
    <property type="match status" value="1"/>
</dbReference>
<sequence length="179" mass="20017">MRLDAISIGKNPPHEVNVVIEVPIGGEPIKYELDKASGALVVDRFLYTSMRYPGNYGFIPHTLSEDGDPCDVIVANTRAIVPGAIMSCKVVGVLIMRDEAGQDEKIVAVPSEKLTKRYSKVENYTDLPEITLHQIEHFFAHYKDLEPNKWVKIEGWADAERARQIIVESIDRAKAEVKG</sequence>
<dbReference type="HAMAP" id="MF_00209">
    <property type="entry name" value="Inorganic_PPase"/>
    <property type="match status" value="1"/>
</dbReference>
<dbReference type="Gene3D" id="3.90.80.10">
    <property type="entry name" value="Inorganic pyrophosphatase"/>
    <property type="match status" value="1"/>
</dbReference>
<dbReference type="GO" id="GO:0000287">
    <property type="term" value="F:magnesium ion binding"/>
    <property type="evidence" value="ECO:0007669"/>
    <property type="project" value="UniProtKB-UniRule"/>
</dbReference>
<dbReference type="Pfam" id="PF00719">
    <property type="entry name" value="Pyrophosphatase"/>
    <property type="match status" value="1"/>
</dbReference>
<dbReference type="NCBIfam" id="NF002317">
    <property type="entry name" value="PRK01250.1"/>
    <property type="match status" value="1"/>
</dbReference>
<keyword evidence="4 7" id="KW-0378">Hydrolase</keyword>
<evidence type="ECO:0000313" key="9">
    <source>
        <dbReference type="Proteomes" id="UP000236286"/>
    </source>
</evidence>
<dbReference type="EMBL" id="PDZR01000017">
    <property type="protein sequence ID" value="PNG25349.1"/>
    <property type="molecule type" value="Genomic_DNA"/>
</dbReference>